<feature type="region of interest" description="Disordered" evidence="1">
    <location>
        <begin position="169"/>
        <end position="194"/>
    </location>
</feature>
<name>A0ABP0WQJ1_9BRYO</name>
<dbReference type="PANTHER" id="PTHR14791">
    <property type="entry name" value="BOMB/KIRA PROTEINS"/>
    <property type="match status" value="1"/>
</dbReference>
<protein>
    <recommendedName>
        <fullName evidence="2">GIR1-like zinc ribbon domain-containing protein</fullName>
    </recommendedName>
</protein>
<feature type="compositionally biased region" description="Low complexity" evidence="1">
    <location>
        <begin position="169"/>
        <end position="187"/>
    </location>
</feature>
<dbReference type="SUPFAM" id="SSF51045">
    <property type="entry name" value="WW domain"/>
    <property type="match status" value="1"/>
</dbReference>
<evidence type="ECO:0000313" key="3">
    <source>
        <dbReference type="EMBL" id="CAK9269118.1"/>
    </source>
</evidence>
<feature type="domain" description="GIR1-like zinc ribbon" evidence="2">
    <location>
        <begin position="436"/>
        <end position="464"/>
    </location>
</feature>
<dbReference type="PANTHER" id="PTHR14791:SF42">
    <property type="entry name" value="F16L1.2 PROTEIN"/>
    <property type="match status" value="1"/>
</dbReference>
<dbReference type="InterPro" id="IPR036020">
    <property type="entry name" value="WW_dom_sf"/>
</dbReference>
<dbReference type="InterPro" id="IPR051105">
    <property type="entry name" value="WWC/KIBRA_Hippo_Reg"/>
</dbReference>
<evidence type="ECO:0000313" key="4">
    <source>
        <dbReference type="Proteomes" id="UP001497444"/>
    </source>
</evidence>
<feature type="region of interest" description="Disordered" evidence="1">
    <location>
        <begin position="340"/>
        <end position="411"/>
    </location>
</feature>
<feature type="compositionally biased region" description="Polar residues" evidence="1">
    <location>
        <begin position="369"/>
        <end position="379"/>
    </location>
</feature>
<feature type="compositionally biased region" description="Low complexity" evidence="1">
    <location>
        <begin position="347"/>
        <end position="368"/>
    </location>
</feature>
<feature type="compositionally biased region" description="Polar residues" evidence="1">
    <location>
        <begin position="387"/>
        <end position="404"/>
    </location>
</feature>
<evidence type="ECO:0000256" key="1">
    <source>
        <dbReference type="SAM" id="MobiDB-lite"/>
    </source>
</evidence>
<dbReference type="Pfam" id="PF24747">
    <property type="entry name" value="Zn-ribbon_GIR1"/>
    <property type="match status" value="1"/>
</dbReference>
<reference evidence="3 4" key="1">
    <citation type="submission" date="2024-02" db="EMBL/GenBank/DDBJ databases">
        <authorList>
            <consortium name="ELIXIR-Norway"/>
            <consortium name="Elixir Norway"/>
        </authorList>
    </citation>
    <scope>NUCLEOTIDE SEQUENCE [LARGE SCALE GENOMIC DNA]</scope>
</reference>
<evidence type="ECO:0000259" key="2">
    <source>
        <dbReference type="Pfam" id="PF24747"/>
    </source>
</evidence>
<dbReference type="InterPro" id="IPR056440">
    <property type="entry name" value="Zn-ribbon_GIR1"/>
</dbReference>
<keyword evidence="4" id="KW-1185">Reference proteome</keyword>
<feature type="region of interest" description="Disordered" evidence="1">
    <location>
        <begin position="1"/>
        <end position="108"/>
    </location>
</feature>
<sequence>MEVAWRGSEQLSCNPAFDMKSKKKQQASSSSWGVDAHKVLQLMMGQQQQQQQPDYSTSPPASSTDAEEATLDLLGLEAANSSPPPSSDHNNNFITEFPELDPDQPRLPPDWKTCLDLKTGKLSFVNKTTGITSESDPRKQPLNVAPLMAIEPSTHEFLGSKKSEILLEESLQQQQQRTGSSSSTSGSAFGRTSPQMLSFSTGTQVWNLQLADHSSNISLINDISCCTGLAAAEDRDHDQAAHERSNLKLDLNLTAGAAGSPSRTPREQEQSVCNMEMVQRALRLRTDHPAASRQQPDHQCRKSRDQPFQIAAGNAALPKLSGSPAALSSSLIAASTRGSDPAAATWSSHGGSPSTSSSTSSTTSSRSRQQQLDHGNQAVQLAVAADSSHTGRQPAAATTPSSTIHEAEGAQAAAAEEAVLLHRHSSSTGSKIISSSLVMGACTRCLMYIMLDKCDPKCPRCGSTSDHTPLDFAPPLHCSSRNVMKRQRSVEQLDELDLMRK</sequence>
<dbReference type="EMBL" id="OZ020097">
    <property type="protein sequence ID" value="CAK9269118.1"/>
    <property type="molecule type" value="Genomic_DNA"/>
</dbReference>
<proteinExistence type="predicted"/>
<gene>
    <name evidence="3" type="ORF">CSSPJE1EN1_LOCUS14596</name>
</gene>
<dbReference type="Proteomes" id="UP001497444">
    <property type="component" value="Chromosome 2"/>
</dbReference>
<organism evidence="3 4">
    <name type="scientific">Sphagnum jensenii</name>
    <dbReference type="NCBI Taxonomy" id="128206"/>
    <lineage>
        <taxon>Eukaryota</taxon>
        <taxon>Viridiplantae</taxon>
        <taxon>Streptophyta</taxon>
        <taxon>Embryophyta</taxon>
        <taxon>Bryophyta</taxon>
        <taxon>Sphagnophytina</taxon>
        <taxon>Sphagnopsida</taxon>
        <taxon>Sphagnales</taxon>
        <taxon>Sphagnaceae</taxon>
        <taxon>Sphagnum</taxon>
    </lineage>
</organism>
<feature type="compositionally biased region" description="Polar residues" evidence="1">
    <location>
        <begin position="53"/>
        <end position="64"/>
    </location>
</feature>
<accession>A0ABP0WQJ1</accession>